<proteinExistence type="predicted"/>
<reference evidence="1 2" key="1">
    <citation type="journal article" date="2019" name="Commun. Biol.">
        <title>The bagworm genome reveals a unique fibroin gene that provides high tensile strength.</title>
        <authorList>
            <person name="Kono N."/>
            <person name="Nakamura H."/>
            <person name="Ohtoshi R."/>
            <person name="Tomita M."/>
            <person name="Numata K."/>
            <person name="Arakawa K."/>
        </authorList>
    </citation>
    <scope>NUCLEOTIDE SEQUENCE [LARGE SCALE GENOMIC DNA]</scope>
</reference>
<name>A0A4C1TTP9_EUMVA</name>
<dbReference type="OrthoDB" id="8194935at2759"/>
<evidence type="ECO:0000313" key="2">
    <source>
        <dbReference type="Proteomes" id="UP000299102"/>
    </source>
</evidence>
<protein>
    <submittedName>
        <fullName evidence="1">Uncharacterized protein</fullName>
    </submittedName>
</protein>
<evidence type="ECO:0000313" key="1">
    <source>
        <dbReference type="EMBL" id="GBP17395.1"/>
    </source>
</evidence>
<dbReference type="Proteomes" id="UP000299102">
    <property type="component" value="Unassembled WGS sequence"/>
</dbReference>
<dbReference type="EMBL" id="BGZK01000087">
    <property type="protein sequence ID" value="GBP17395.1"/>
    <property type="molecule type" value="Genomic_DNA"/>
</dbReference>
<gene>
    <name evidence="1" type="ORF">EVAR_8758_1</name>
</gene>
<keyword evidence="2" id="KW-1185">Reference proteome</keyword>
<organism evidence="1 2">
    <name type="scientific">Eumeta variegata</name>
    <name type="common">Bagworm moth</name>
    <name type="synonym">Eumeta japonica</name>
    <dbReference type="NCBI Taxonomy" id="151549"/>
    <lineage>
        <taxon>Eukaryota</taxon>
        <taxon>Metazoa</taxon>
        <taxon>Ecdysozoa</taxon>
        <taxon>Arthropoda</taxon>
        <taxon>Hexapoda</taxon>
        <taxon>Insecta</taxon>
        <taxon>Pterygota</taxon>
        <taxon>Neoptera</taxon>
        <taxon>Endopterygota</taxon>
        <taxon>Lepidoptera</taxon>
        <taxon>Glossata</taxon>
        <taxon>Ditrysia</taxon>
        <taxon>Tineoidea</taxon>
        <taxon>Psychidae</taxon>
        <taxon>Oiketicinae</taxon>
        <taxon>Eumeta</taxon>
    </lineage>
</organism>
<comment type="caution">
    <text evidence="1">The sequence shown here is derived from an EMBL/GenBank/DDBJ whole genome shotgun (WGS) entry which is preliminary data.</text>
</comment>
<sequence length="138" mass="15398">MTAPASQSSYLNNTMFTCNVSRTGSSHSNTTVLLRTAQLRIVDRFDREYFTRCLIDSGSQLVPRVTAKLPDLPCDTSPLGRVTYLPLADDEYHIPVVYMDDLVSSSAFEYEVAIVTQQFINLFKAGGFDLVKWTSNSS</sequence>
<accession>A0A4C1TTP9</accession>
<dbReference type="AlphaFoldDB" id="A0A4C1TTP9"/>